<feature type="compositionally biased region" description="Basic and acidic residues" evidence="7">
    <location>
        <begin position="200"/>
        <end position="210"/>
    </location>
</feature>
<feature type="region of interest" description="Disordered" evidence="7">
    <location>
        <begin position="200"/>
        <end position="255"/>
    </location>
</feature>
<feature type="transmembrane region" description="Helical" evidence="8">
    <location>
        <begin position="84"/>
        <end position="104"/>
    </location>
</feature>
<dbReference type="Gene3D" id="1.20.1720.10">
    <property type="entry name" value="Multidrug resistance protein D"/>
    <property type="match status" value="1"/>
</dbReference>
<evidence type="ECO:0000256" key="2">
    <source>
        <dbReference type="ARBA" id="ARBA00022448"/>
    </source>
</evidence>
<name>A0A1H8YBA7_9PSEU</name>
<evidence type="ECO:0000256" key="1">
    <source>
        <dbReference type="ARBA" id="ARBA00004651"/>
    </source>
</evidence>
<dbReference type="Pfam" id="PF07690">
    <property type="entry name" value="MFS_1"/>
    <property type="match status" value="2"/>
</dbReference>
<dbReference type="PANTHER" id="PTHR42718:SF46">
    <property type="entry name" value="BLR6921 PROTEIN"/>
    <property type="match status" value="1"/>
</dbReference>
<protein>
    <submittedName>
        <fullName evidence="10">Major Facilitator Superfamily protein</fullName>
    </submittedName>
</protein>
<dbReference type="GO" id="GO:0022857">
    <property type="term" value="F:transmembrane transporter activity"/>
    <property type="evidence" value="ECO:0007669"/>
    <property type="project" value="InterPro"/>
</dbReference>
<keyword evidence="11" id="KW-1185">Reference proteome</keyword>
<organism evidence="10 11">
    <name type="scientific">Amycolatopsis saalfeldensis</name>
    <dbReference type="NCBI Taxonomy" id="394193"/>
    <lineage>
        <taxon>Bacteria</taxon>
        <taxon>Bacillati</taxon>
        <taxon>Actinomycetota</taxon>
        <taxon>Actinomycetes</taxon>
        <taxon>Pseudonocardiales</taxon>
        <taxon>Pseudonocardiaceae</taxon>
        <taxon>Amycolatopsis</taxon>
    </lineage>
</organism>
<keyword evidence="6 8" id="KW-0472">Membrane</keyword>
<accession>A0A1H8YBA7</accession>
<dbReference type="PROSITE" id="PS50850">
    <property type="entry name" value="MFS"/>
    <property type="match status" value="1"/>
</dbReference>
<dbReference type="PANTHER" id="PTHR42718">
    <property type="entry name" value="MAJOR FACILITATOR SUPERFAMILY MULTIDRUG TRANSPORTER MFSC"/>
    <property type="match status" value="1"/>
</dbReference>
<dbReference type="AlphaFoldDB" id="A0A1H8YBA7"/>
<keyword evidence="4 8" id="KW-0812">Transmembrane</keyword>
<feature type="transmembrane region" description="Helical" evidence="8">
    <location>
        <begin position="172"/>
        <end position="192"/>
    </location>
</feature>
<dbReference type="InterPro" id="IPR020846">
    <property type="entry name" value="MFS_dom"/>
</dbReference>
<dbReference type="Gene3D" id="1.20.1250.20">
    <property type="entry name" value="MFS general substrate transporter like domains"/>
    <property type="match status" value="1"/>
</dbReference>
<evidence type="ECO:0000259" key="9">
    <source>
        <dbReference type="PROSITE" id="PS50850"/>
    </source>
</evidence>
<reference evidence="10 11" key="1">
    <citation type="submission" date="2016-10" db="EMBL/GenBank/DDBJ databases">
        <authorList>
            <person name="de Groot N.N."/>
        </authorList>
    </citation>
    <scope>NUCLEOTIDE SEQUENCE [LARGE SCALE GENOMIC DNA]</scope>
    <source>
        <strain evidence="10 11">DSM 44993</strain>
    </source>
</reference>
<evidence type="ECO:0000256" key="8">
    <source>
        <dbReference type="SAM" id="Phobius"/>
    </source>
</evidence>
<feature type="transmembrane region" description="Helical" evidence="8">
    <location>
        <begin position="570"/>
        <end position="588"/>
    </location>
</feature>
<evidence type="ECO:0000313" key="10">
    <source>
        <dbReference type="EMBL" id="SEP49366.1"/>
    </source>
</evidence>
<dbReference type="GO" id="GO:0005886">
    <property type="term" value="C:plasma membrane"/>
    <property type="evidence" value="ECO:0007669"/>
    <property type="project" value="UniProtKB-SubCell"/>
</dbReference>
<feature type="transmembrane region" description="Helical" evidence="8">
    <location>
        <begin position="371"/>
        <end position="387"/>
    </location>
</feature>
<dbReference type="InterPro" id="IPR011701">
    <property type="entry name" value="MFS"/>
</dbReference>
<evidence type="ECO:0000256" key="7">
    <source>
        <dbReference type="SAM" id="MobiDB-lite"/>
    </source>
</evidence>
<evidence type="ECO:0000256" key="5">
    <source>
        <dbReference type="ARBA" id="ARBA00022989"/>
    </source>
</evidence>
<feature type="transmembrane region" description="Helical" evidence="8">
    <location>
        <begin position="498"/>
        <end position="519"/>
    </location>
</feature>
<evidence type="ECO:0000256" key="6">
    <source>
        <dbReference type="ARBA" id="ARBA00023136"/>
    </source>
</evidence>
<feature type="domain" description="Major facilitator superfamily (MFS) profile" evidence="9">
    <location>
        <begin position="19"/>
        <end position="593"/>
    </location>
</feature>
<feature type="transmembrane region" description="Helical" evidence="8">
    <location>
        <begin position="143"/>
        <end position="166"/>
    </location>
</feature>
<gene>
    <name evidence="10" type="ORF">SAMN04489732_11325</name>
</gene>
<dbReference type="SUPFAM" id="SSF103473">
    <property type="entry name" value="MFS general substrate transporter"/>
    <property type="match status" value="1"/>
</dbReference>
<feature type="transmembrane region" description="Helical" evidence="8">
    <location>
        <begin position="407"/>
        <end position="432"/>
    </location>
</feature>
<evidence type="ECO:0000313" key="11">
    <source>
        <dbReference type="Proteomes" id="UP000198582"/>
    </source>
</evidence>
<feature type="transmembrane region" description="Helical" evidence="8">
    <location>
        <begin position="21"/>
        <end position="45"/>
    </location>
</feature>
<keyword evidence="5 8" id="KW-1133">Transmembrane helix</keyword>
<dbReference type="Proteomes" id="UP000198582">
    <property type="component" value="Unassembled WGS sequence"/>
</dbReference>
<evidence type="ECO:0000256" key="4">
    <source>
        <dbReference type="ARBA" id="ARBA00022692"/>
    </source>
</evidence>
<feature type="transmembrane region" description="Helical" evidence="8">
    <location>
        <begin position="540"/>
        <end position="558"/>
    </location>
</feature>
<sequence length="594" mass="60713">MKRGVQMTARHADAHLWRLGGVLIMGAVLSILDATIVSVGIGSIAHDLGSSITTVQWVSSAYLLAASLTIPLSGWLTDRFGGKNVWVGAVALFTAGTLLCGFAWSAPALILFRVLHGLGGGLMQPVGQALFAQAAGPKLGRMIGMITLPATVAPVLGPLLGGVLVQGLGWRWLFFGIVPLGVATLVLALRLLPAADPLETREPARADPRDPAAPTRSAADAQTGPTVSAESAVRTGPAVELRPAGPAGRAMSVGPAVQLRPAGSEGRAMDVGPVVELRPAGSDGQAMDVGQAAQLTPAGSEGEAMSARPAVQARSAESTAVAVAARSTVPTASAKLGATQREVRRDPLDVRGLLLLPPGLAALGYGLGDGSGVFAIVGVVLLVAYGLHARTVRAPLLDLKLFSRKEFAVASASTFLLGASLYSSMLLLPLYYEQVEHTSALTAGLLLAPQALGSAVVLLAGGKLLVRFGPRTMMLAGIGLSLLGTIAFTQLGNGPNPLLLTMSLLVRGLGLGATTTPGMTMLYSSLDRSRIPRAASAINVVNRVGGSLGTALLVAVLHSEPDGAGSFGTTFTWTLGLSVLSLVPAVFFPKGARK</sequence>
<dbReference type="EMBL" id="FOEF01000013">
    <property type="protein sequence ID" value="SEP49366.1"/>
    <property type="molecule type" value="Genomic_DNA"/>
</dbReference>
<feature type="transmembrane region" description="Helical" evidence="8">
    <location>
        <begin position="438"/>
        <end position="461"/>
    </location>
</feature>
<dbReference type="STRING" id="394193.SAMN04489732_11325"/>
<dbReference type="InterPro" id="IPR036259">
    <property type="entry name" value="MFS_trans_sf"/>
</dbReference>
<keyword evidence="3" id="KW-1003">Cell membrane</keyword>
<feature type="transmembrane region" description="Helical" evidence="8">
    <location>
        <begin position="473"/>
        <end position="492"/>
    </location>
</feature>
<feature type="transmembrane region" description="Helical" evidence="8">
    <location>
        <begin position="57"/>
        <end position="77"/>
    </location>
</feature>
<comment type="subcellular location">
    <subcellularLocation>
        <location evidence="1">Cell membrane</location>
        <topology evidence="1">Multi-pass membrane protein</topology>
    </subcellularLocation>
</comment>
<feature type="compositionally biased region" description="Low complexity" evidence="7">
    <location>
        <begin position="212"/>
        <end position="221"/>
    </location>
</feature>
<keyword evidence="2" id="KW-0813">Transport</keyword>
<evidence type="ECO:0000256" key="3">
    <source>
        <dbReference type="ARBA" id="ARBA00022475"/>
    </source>
</evidence>
<proteinExistence type="predicted"/>